<sequence>MERRPTGTTRPNWPRLVADQGLTYWQTQLPDGTNRSYWSESAHYAFSAAEVEQMDADTRTLFDMFVVAGDFLLAHPETTDKMGIPRWALPAINATWNRTPEWGSVYGRIDVVYGGNRLLDPTCTDLQDGADEALGRIRLYEFNADTPTSLLEAAVIQWDWFDQTRQGDDQWNGIYEMLVAAWRRNLAEAEEALGHRPVVHFACTWQDNLLPELAYLVPPEQQGAVRVEGSSYEDLQNLRVMQQACTDAGYETRWLYVEKIHLGDDGRFYDGTSGVAGDHLDVVFKLYPWEHMVAEEFGQAVFEDMRRPGGTVWVEPPYKMLWSNKGLLPVLWQLFGRDPERSRLLVPAWFEGEEPAGLESYVRKPILGREGANVRVVVDGATVLETPGPYGDEPAVIQLYAPSPNFVGLEGDNYATLGIFLVDGEPAGLDLRENQTVVIDNLSVCVPHVVRG</sequence>
<dbReference type="GO" id="GO:0016874">
    <property type="term" value="F:ligase activity"/>
    <property type="evidence" value="ECO:0007669"/>
    <property type="project" value="UniProtKB-KW"/>
</dbReference>
<comment type="caution">
    <text evidence="7">The sequence shown here is derived from an EMBL/GenBank/DDBJ whole genome shotgun (WGS) entry which is preliminary data.</text>
</comment>
<keyword evidence="2" id="KW-0479">Metal-binding</keyword>
<dbReference type="InterPro" id="IPR016185">
    <property type="entry name" value="PreATP-grasp_dom_sf"/>
</dbReference>
<dbReference type="Pfam" id="PF03738">
    <property type="entry name" value="GSP_synth"/>
    <property type="match status" value="1"/>
</dbReference>
<evidence type="ECO:0000256" key="5">
    <source>
        <dbReference type="ARBA" id="ARBA00022842"/>
    </source>
</evidence>
<keyword evidence="5" id="KW-0460">Magnesium</keyword>
<evidence type="ECO:0000259" key="6">
    <source>
        <dbReference type="Pfam" id="PF03738"/>
    </source>
</evidence>
<dbReference type="RefSeq" id="WP_183342577.1">
    <property type="nucleotide sequence ID" value="NZ_JACHZG010000012.1"/>
</dbReference>
<evidence type="ECO:0000313" key="7">
    <source>
        <dbReference type="EMBL" id="MBB3329053.1"/>
    </source>
</evidence>
<dbReference type="SUPFAM" id="SSF56059">
    <property type="entry name" value="Glutathione synthetase ATP-binding domain-like"/>
    <property type="match status" value="1"/>
</dbReference>
<evidence type="ECO:0000256" key="1">
    <source>
        <dbReference type="ARBA" id="ARBA00022598"/>
    </source>
</evidence>
<dbReference type="GO" id="GO:0046872">
    <property type="term" value="F:metal ion binding"/>
    <property type="evidence" value="ECO:0007669"/>
    <property type="project" value="UniProtKB-KW"/>
</dbReference>
<proteinExistence type="predicted"/>
<dbReference type="GO" id="GO:0005524">
    <property type="term" value="F:ATP binding"/>
    <property type="evidence" value="ECO:0007669"/>
    <property type="project" value="UniProtKB-KW"/>
</dbReference>
<evidence type="ECO:0000313" key="8">
    <source>
        <dbReference type="Proteomes" id="UP000565572"/>
    </source>
</evidence>
<dbReference type="SUPFAM" id="SSF52440">
    <property type="entry name" value="PreATP-grasp domain"/>
    <property type="match status" value="1"/>
</dbReference>
<evidence type="ECO:0000256" key="4">
    <source>
        <dbReference type="ARBA" id="ARBA00022840"/>
    </source>
</evidence>
<keyword evidence="8" id="KW-1185">Reference proteome</keyword>
<dbReference type="Proteomes" id="UP000565572">
    <property type="component" value="Unassembled WGS sequence"/>
</dbReference>
<keyword evidence="1" id="KW-0436">Ligase</keyword>
<protein>
    <submittedName>
        <fullName evidence="7">Glutathionylspermidine synthase</fullName>
    </submittedName>
</protein>
<dbReference type="InterPro" id="IPR005494">
    <property type="entry name" value="GSPS_pre-ATP-grasp-like_dom"/>
</dbReference>
<keyword evidence="3" id="KW-0547">Nucleotide-binding</keyword>
<organism evidence="7 8">
    <name type="scientific">Microlunatus antarcticus</name>
    <dbReference type="NCBI Taxonomy" id="53388"/>
    <lineage>
        <taxon>Bacteria</taxon>
        <taxon>Bacillati</taxon>
        <taxon>Actinomycetota</taxon>
        <taxon>Actinomycetes</taxon>
        <taxon>Propionibacteriales</taxon>
        <taxon>Propionibacteriaceae</taxon>
        <taxon>Microlunatus</taxon>
    </lineage>
</organism>
<dbReference type="EMBL" id="JACHZG010000012">
    <property type="protein sequence ID" value="MBB3329053.1"/>
    <property type="molecule type" value="Genomic_DNA"/>
</dbReference>
<evidence type="ECO:0000256" key="3">
    <source>
        <dbReference type="ARBA" id="ARBA00022741"/>
    </source>
</evidence>
<evidence type="ECO:0000256" key="2">
    <source>
        <dbReference type="ARBA" id="ARBA00022723"/>
    </source>
</evidence>
<keyword evidence="4" id="KW-0067">ATP-binding</keyword>
<reference evidence="7 8" key="1">
    <citation type="submission" date="2020-08" db="EMBL/GenBank/DDBJ databases">
        <title>Sequencing the genomes of 1000 actinobacteria strains.</title>
        <authorList>
            <person name="Klenk H.-P."/>
        </authorList>
    </citation>
    <scope>NUCLEOTIDE SEQUENCE [LARGE SCALE GENOMIC DNA]</scope>
    <source>
        <strain evidence="7 8">DSM 11053</strain>
    </source>
</reference>
<gene>
    <name evidence="7" type="ORF">FHX39_004050</name>
</gene>
<dbReference type="Gene3D" id="3.30.1490.330">
    <property type="match status" value="1"/>
</dbReference>
<accession>A0A7W5JZ78</accession>
<dbReference type="AlphaFoldDB" id="A0A7W5JZ78"/>
<feature type="domain" description="Glutathionylspermidine synthase pre-ATP-grasp-like" evidence="6">
    <location>
        <begin position="13"/>
        <end position="450"/>
    </location>
</feature>
<name>A0A7W5JZ78_9ACTN</name>